<evidence type="ECO:0000256" key="8">
    <source>
        <dbReference type="ARBA" id="ARBA00022917"/>
    </source>
</evidence>
<reference evidence="12 13" key="1">
    <citation type="submission" date="2017-09" db="EMBL/GenBank/DDBJ databases">
        <title>Depth-based differentiation of microbial function through sediment-hosted aquifers and enrichment of novel symbionts in the deep terrestrial subsurface.</title>
        <authorList>
            <person name="Probst A.J."/>
            <person name="Ladd B."/>
            <person name="Jarett J.K."/>
            <person name="Geller-Mcgrath D.E."/>
            <person name="Sieber C.M."/>
            <person name="Emerson J.B."/>
            <person name="Anantharaman K."/>
            <person name="Thomas B.C."/>
            <person name="Malmstrom R."/>
            <person name="Stieglmeier M."/>
            <person name="Klingl A."/>
            <person name="Woyke T."/>
            <person name="Ryan C.M."/>
            <person name="Banfield J.F."/>
        </authorList>
    </citation>
    <scope>NUCLEOTIDE SEQUENCE [LARGE SCALE GENOMIC DNA]</scope>
    <source>
        <strain evidence="12">CG22_combo_CG10-13_8_21_14_all_01_47_9</strain>
    </source>
</reference>
<dbReference type="SUPFAM" id="SSF55186">
    <property type="entry name" value="ThrRS/AlaRS common domain"/>
    <property type="match status" value="1"/>
</dbReference>
<dbReference type="EMBL" id="PCTU01000095">
    <property type="protein sequence ID" value="PIP87808.1"/>
    <property type="molecule type" value="Genomic_DNA"/>
</dbReference>
<dbReference type="Pfam" id="PF03483">
    <property type="entry name" value="B3_4"/>
    <property type="match status" value="1"/>
</dbReference>
<dbReference type="GO" id="GO:0006436">
    <property type="term" value="P:tryptophanyl-tRNA aminoacylation"/>
    <property type="evidence" value="ECO:0007669"/>
    <property type="project" value="InterPro"/>
</dbReference>
<organism evidence="12 13">
    <name type="scientific">Candidatus Beckwithbacteria bacterium CG22_combo_CG10-13_8_21_14_all_01_47_9</name>
    <dbReference type="NCBI Taxonomy" id="1974496"/>
    <lineage>
        <taxon>Bacteria</taxon>
        <taxon>Candidatus Beckwithiibacteriota</taxon>
    </lineage>
</organism>
<protein>
    <recommendedName>
        <fullName evidence="2">tryptophan--tRNA ligase</fullName>
        <ecNumber evidence="2">6.1.1.2</ecNumber>
    </recommendedName>
</protein>
<evidence type="ECO:0000256" key="10">
    <source>
        <dbReference type="RuleBase" id="RU363036"/>
    </source>
</evidence>
<dbReference type="AlphaFoldDB" id="A0A2H0E0Z7"/>
<dbReference type="InterPro" id="IPR051335">
    <property type="entry name" value="Alanyl-tRNA_Editing_Enzymes"/>
</dbReference>
<dbReference type="SUPFAM" id="SSF52374">
    <property type="entry name" value="Nucleotidylyl transferase"/>
    <property type="match status" value="1"/>
</dbReference>
<evidence type="ECO:0000256" key="2">
    <source>
        <dbReference type="ARBA" id="ARBA00013161"/>
    </source>
</evidence>
<feature type="domain" description="Alanyl-transfer RNA synthetases family profile" evidence="11">
    <location>
        <begin position="1"/>
        <end position="214"/>
    </location>
</feature>
<proteinExistence type="inferred from homology"/>
<evidence type="ECO:0000256" key="6">
    <source>
        <dbReference type="ARBA" id="ARBA00022833"/>
    </source>
</evidence>
<dbReference type="PROSITE" id="PS50860">
    <property type="entry name" value="AA_TRNA_LIGASE_II_ALA"/>
    <property type="match status" value="1"/>
</dbReference>
<dbReference type="InterPro" id="IPR002305">
    <property type="entry name" value="aa-tRNA-synth_Ic"/>
</dbReference>
<dbReference type="PANTHER" id="PTHR43462">
    <property type="entry name" value="ALANYL-TRNA EDITING PROTEIN"/>
    <property type="match status" value="1"/>
</dbReference>
<dbReference type="InterPro" id="IPR018163">
    <property type="entry name" value="Thr/Ala-tRNA-synth_IIc_edit"/>
</dbReference>
<evidence type="ECO:0000256" key="7">
    <source>
        <dbReference type="ARBA" id="ARBA00022840"/>
    </source>
</evidence>
<dbReference type="Proteomes" id="UP000229981">
    <property type="component" value="Unassembled WGS sequence"/>
</dbReference>
<feature type="non-terminal residue" evidence="12">
    <location>
        <position position="550"/>
    </location>
</feature>
<dbReference type="GO" id="GO:0005524">
    <property type="term" value="F:ATP binding"/>
    <property type="evidence" value="ECO:0007669"/>
    <property type="project" value="UniProtKB-KW"/>
</dbReference>
<evidence type="ECO:0000259" key="11">
    <source>
        <dbReference type="PROSITE" id="PS50860"/>
    </source>
</evidence>
<dbReference type="PRINTS" id="PR01039">
    <property type="entry name" value="TRNASYNTHTRP"/>
</dbReference>
<evidence type="ECO:0000313" key="12">
    <source>
        <dbReference type="EMBL" id="PIP87808.1"/>
    </source>
</evidence>
<evidence type="ECO:0000256" key="3">
    <source>
        <dbReference type="ARBA" id="ARBA00022598"/>
    </source>
</evidence>
<gene>
    <name evidence="12" type="ORF">COW80_03750</name>
</gene>
<dbReference type="Pfam" id="PF01411">
    <property type="entry name" value="tRNA-synt_2c"/>
    <property type="match status" value="1"/>
</dbReference>
<dbReference type="GO" id="GO:0006419">
    <property type="term" value="P:alanyl-tRNA aminoacylation"/>
    <property type="evidence" value="ECO:0007669"/>
    <property type="project" value="InterPro"/>
</dbReference>
<accession>A0A2H0E0Z7</accession>
<comment type="caution">
    <text evidence="12">The sequence shown here is derived from an EMBL/GenBank/DDBJ whole genome shotgun (WGS) entry which is preliminary data.</text>
</comment>
<comment type="similarity">
    <text evidence="1 10">Belongs to the class-I aminoacyl-tRNA synthetase family.</text>
</comment>
<dbReference type="SUPFAM" id="SSF50447">
    <property type="entry name" value="Translation proteins"/>
    <property type="match status" value="1"/>
</dbReference>
<dbReference type="GO" id="GO:0004813">
    <property type="term" value="F:alanine-tRNA ligase activity"/>
    <property type="evidence" value="ECO:0007669"/>
    <property type="project" value="InterPro"/>
</dbReference>
<dbReference type="Pfam" id="PF00579">
    <property type="entry name" value="tRNA-synt_1b"/>
    <property type="match status" value="1"/>
</dbReference>
<keyword evidence="9 10" id="KW-0030">Aminoacyl-tRNA synthetase</keyword>
<keyword evidence="6" id="KW-0862">Zinc</keyword>
<evidence type="ECO:0000256" key="5">
    <source>
        <dbReference type="ARBA" id="ARBA00022741"/>
    </source>
</evidence>
<dbReference type="GO" id="GO:0002161">
    <property type="term" value="F:aminoacyl-tRNA deacylase activity"/>
    <property type="evidence" value="ECO:0007669"/>
    <property type="project" value="UniProtKB-ARBA"/>
</dbReference>
<dbReference type="GO" id="GO:0003723">
    <property type="term" value="F:RNA binding"/>
    <property type="evidence" value="ECO:0007669"/>
    <property type="project" value="InterPro"/>
</dbReference>
<dbReference type="InterPro" id="IPR005146">
    <property type="entry name" value="B3/B4_tRNA-bd"/>
</dbReference>
<dbReference type="GO" id="GO:0046872">
    <property type="term" value="F:metal ion binding"/>
    <property type="evidence" value="ECO:0007669"/>
    <property type="project" value="UniProtKB-KW"/>
</dbReference>
<dbReference type="InterPro" id="IPR014729">
    <property type="entry name" value="Rossmann-like_a/b/a_fold"/>
</dbReference>
<evidence type="ECO:0000313" key="13">
    <source>
        <dbReference type="Proteomes" id="UP000229981"/>
    </source>
</evidence>
<keyword evidence="3 10" id="KW-0436">Ligase</keyword>
<dbReference type="EC" id="6.1.1.2" evidence="2"/>
<dbReference type="InterPro" id="IPR009000">
    <property type="entry name" value="Transl_B-barrel_sf"/>
</dbReference>
<dbReference type="InterPro" id="IPR018165">
    <property type="entry name" value="Ala-tRNA-synth_IIc_core"/>
</dbReference>
<name>A0A2H0E0Z7_9BACT</name>
<keyword evidence="5 10" id="KW-0547">Nucleotide-binding</keyword>
<dbReference type="Gene3D" id="3.30.980.10">
    <property type="entry name" value="Threonyl-trna Synthetase, Chain A, domain 2"/>
    <property type="match status" value="1"/>
</dbReference>
<dbReference type="Gene3D" id="3.50.40.10">
    <property type="entry name" value="Phenylalanyl-trna Synthetase, Chain B, domain 3"/>
    <property type="match status" value="1"/>
</dbReference>
<evidence type="ECO:0000256" key="1">
    <source>
        <dbReference type="ARBA" id="ARBA00005594"/>
    </source>
</evidence>
<dbReference type="SUPFAM" id="SSF56037">
    <property type="entry name" value="PheT/TilS domain"/>
    <property type="match status" value="1"/>
</dbReference>
<sequence>MQTKLAYYDDPYLKTFVAKAVFVKSVGEKTEVVLDQTIFYPGGGGQPFDIGSINGLEIERVQMMNGEVVHTIKGLVRLGEKVKLELDFDRRYKYMQIHSAGHLIHDVLMTKIKELSPLKAEHGDHAYLQYQGELSGIDADQLEEMVNEAVKQGINILTKFVSYEELEKECKVIQPGLPKNKPLRMLRIGKFSAMADGGIQVKNTKELGYVSITKISVSEGKTTIHYEMGKKEKPAREMKLFISQDFHKKHPDVNLAMVEVGRVKVDKSEVLKAGDYQNKDNFEGQKLINAFQKFYKDLGLGAKAGYPAVENLYRRFAKDQYIPRINNVVDASNKISVQTLIPGGVFDSDQIKGNMTLRFSSASEEYRPLGGGTEALPEGIAVIADEEKILNLFPYRDSIYPKITSKTKNVVVLADKVEGVDIELTKKAAIEIALLLEKISGGRAGQVTVGQVSEGRISFVKKQGKKRVFSGTRATGRLHLGNYLGAVKGYIELQNNSDYECIYMAVDVHTITTPYDYKNLSEATRNIIMDYLACGLDPKKSIITVQSLVP</sequence>
<dbReference type="SMART" id="SM00873">
    <property type="entry name" value="B3_4"/>
    <property type="match status" value="1"/>
</dbReference>
<keyword evidence="7 10" id="KW-0067">ATP-binding</keyword>
<evidence type="ECO:0000256" key="9">
    <source>
        <dbReference type="ARBA" id="ARBA00023146"/>
    </source>
</evidence>
<dbReference type="Gene3D" id="3.40.50.620">
    <property type="entry name" value="HUPs"/>
    <property type="match status" value="1"/>
</dbReference>
<dbReference type="GO" id="GO:0004826">
    <property type="term" value="F:phenylalanine-tRNA ligase activity"/>
    <property type="evidence" value="ECO:0007669"/>
    <property type="project" value="InterPro"/>
</dbReference>
<dbReference type="InterPro" id="IPR002306">
    <property type="entry name" value="Trp-tRNA-ligase"/>
</dbReference>
<evidence type="ECO:0000256" key="4">
    <source>
        <dbReference type="ARBA" id="ARBA00022723"/>
    </source>
</evidence>
<keyword evidence="4" id="KW-0479">Metal-binding</keyword>
<dbReference type="PANTHER" id="PTHR43462:SF1">
    <property type="entry name" value="ALANYL-TRNA EDITING PROTEIN AARSD1"/>
    <property type="match status" value="1"/>
</dbReference>
<dbReference type="Gene3D" id="2.40.30.130">
    <property type="match status" value="1"/>
</dbReference>
<dbReference type="InterPro" id="IPR020825">
    <property type="entry name" value="Phe-tRNA_synthase-like_B3/B4"/>
</dbReference>
<dbReference type="GO" id="GO:0004830">
    <property type="term" value="F:tryptophan-tRNA ligase activity"/>
    <property type="evidence" value="ECO:0007669"/>
    <property type="project" value="UniProtKB-EC"/>
</dbReference>
<keyword evidence="8 10" id="KW-0648">Protein biosynthesis</keyword>
<dbReference type="InterPro" id="IPR018164">
    <property type="entry name" value="Ala-tRNA-synth_IIc_N"/>
</dbReference>